<evidence type="ECO:0000256" key="2">
    <source>
        <dbReference type="ARBA" id="ARBA00023015"/>
    </source>
</evidence>
<keyword evidence="3" id="KW-0731">Sigma factor</keyword>
<proteinExistence type="inferred from homology"/>
<dbReference type="SUPFAM" id="SSF88659">
    <property type="entry name" value="Sigma3 and sigma4 domains of RNA polymerase sigma factors"/>
    <property type="match status" value="1"/>
</dbReference>
<evidence type="ECO:0000256" key="3">
    <source>
        <dbReference type="ARBA" id="ARBA00023082"/>
    </source>
</evidence>
<dbReference type="eggNOG" id="COG1595">
    <property type="taxonomic scope" value="Bacteria"/>
</dbReference>
<protein>
    <submittedName>
        <fullName evidence="7">RNA polymerase, sigma-24 subunit, ECF subfamily</fullName>
    </submittedName>
</protein>
<dbReference type="PANTHER" id="PTHR43133">
    <property type="entry name" value="RNA POLYMERASE ECF-TYPE SIGMA FACTO"/>
    <property type="match status" value="1"/>
</dbReference>
<evidence type="ECO:0000313" key="8">
    <source>
        <dbReference type="Proteomes" id="UP000002011"/>
    </source>
</evidence>
<dbReference type="STRING" id="471854.Dfer_4866"/>
<evidence type="ECO:0000256" key="4">
    <source>
        <dbReference type="ARBA" id="ARBA00023163"/>
    </source>
</evidence>
<organism evidence="7 8">
    <name type="scientific">Dyadobacter fermentans (strain ATCC 700827 / DSM 18053 / CIP 107007 / KCTC 52180 / NS114)</name>
    <dbReference type="NCBI Taxonomy" id="471854"/>
    <lineage>
        <taxon>Bacteria</taxon>
        <taxon>Pseudomonadati</taxon>
        <taxon>Bacteroidota</taxon>
        <taxon>Cytophagia</taxon>
        <taxon>Cytophagales</taxon>
        <taxon>Spirosomataceae</taxon>
        <taxon>Dyadobacter</taxon>
    </lineage>
</organism>
<dbReference type="Pfam" id="PF04542">
    <property type="entry name" value="Sigma70_r2"/>
    <property type="match status" value="1"/>
</dbReference>
<dbReference type="SUPFAM" id="SSF88946">
    <property type="entry name" value="Sigma2 domain of RNA polymerase sigma factors"/>
    <property type="match status" value="1"/>
</dbReference>
<dbReference type="Pfam" id="PF08281">
    <property type="entry name" value="Sigma70_r4_2"/>
    <property type="match status" value="1"/>
</dbReference>
<dbReference type="InterPro" id="IPR014284">
    <property type="entry name" value="RNA_pol_sigma-70_dom"/>
</dbReference>
<dbReference type="NCBIfam" id="TIGR02937">
    <property type="entry name" value="sigma70-ECF"/>
    <property type="match status" value="1"/>
</dbReference>
<dbReference type="Gene3D" id="1.10.1740.10">
    <property type="match status" value="1"/>
</dbReference>
<dbReference type="PANTHER" id="PTHR43133:SF62">
    <property type="entry name" value="RNA POLYMERASE SIGMA FACTOR SIGZ"/>
    <property type="match status" value="1"/>
</dbReference>
<evidence type="ECO:0000259" key="5">
    <source>
        <dbReference type="Pfam" id="PF04542"/>
    </source>
</evidence>
<dbReference type="GO" id="GO:0016987">
    <property type="term" value="F:sigma factor activity"/>
    <property type="evidence" value="ECO:0007669"/>
    <property type="project" value="UniProtKB-KW"/>
</dbReference>
<comment type="similarity">
    <text evidence="1">Belongs to the sigma-70 factor family. ECF subfamily.</text>
</comment>
<sequence>MNRVDVRYREDELVMMLKANNRSAFEFLYDHYSAALYGVVLRIVREEECAADVLQDSFLKIWRNIGSYSAEKGTLFTWMLNIARNTAIDKLRVEAKIERNVVRLDLPGGIAHEVADGSNYALFEIDVKTWVGRLAPDRRMPIELVYLHGYTHEEAAKVLSIPLGTLKSRVRKGLQELRSVFSTPEIQLKIA</sequence>
<reference evidence="7 8" key="1">
    <citation type="journal article" date="2009" name="Stand. Genomic Sci.">
        <title>Complete genome sequence of Dyadobacter fermentans type strain (NS114).</title>
        <authorList>
            <person name="Lang E."/>
            <person name="Lapidus A."/>
            <person name="Chertkov O."/>
            <person name="Brettin T."/>
            <person name="Detter J.C."/>
            <person name="Han C."/>
            <person name="Copeland A."/>
            <person name="Glavina Del Rio T."/>
            <person name="Nolan M."/>
            <person name="Chen F."/>
            <person name="Lucas S."/>
            <person name="Tice H."/>
            <person name="Cheng J.F."/>
            <person name="Land M."/>
            <person name="Hauser L."/>
            <person name="Chang Y.J."/>
            <person name="Jeffries C.D."/>
            <person name="Kopitz M."/>
            <person name="Bruce D."/>
            <person name="Goodwin L."/>
            <person name="Pitluck S."/>
            <person name="Ovchinnikova G."/>
            <person name="Pati A."/>
            <person name="Ivanova N."/>
            <person name="Mavrommatis K."/>
            <person name="Chen A."/>
            <person name="Palaniappan K."/>
            <person name="Chain P."/>
            <person name="Bristow J."/>
            <person name="Eisen J.A."/>
            <person name="Markowitz V."/>
            <person name="Hugenholtz P."/>
            <person name="Goker M."/>
            <person name="Rohde M."/>
            <person name="Kyrpides N.C."/>
            <person name="Klenk H.P."/>
        </authorList>
    </citation>
    <scope>NUCLEOTIDE SEQUENCE [LARGE SCALE GENOMIC DNA]</scope>
    <source>
        <strain evidence="8">ATCC 700827 / DSM 18053 / CIP 107007 / KCTC 52180 / NS114</strain>
    </source>
</reference>
<keyword evidence="2" id="KW-0805">Transcription regulation</keyword>
<accession>C6W5X8</accession>
<feature type="domain" description="RNA polymerase sigma factor 70 region 4 type 2" evidence="6">
    <location>
        <begin position="132"/>
        <end position="177"/>
    </location>
</feature>
<evidence type="ECO:0000313" key="7">
    <source>
        <dbReference type="EMBL" id="ACT96067.1"/>
    </source>
</evidence>
<gene>
    <name evidence="7" type="ordered locus">Dfer_4866</name>
</gene>
<dbReference type="KEGG" id="dfe:Dfer_4866"/>
<dbReference type="InterPro" id="IPR013249">
    <property type="entry name" value="RNA_pol_sigma70_r4_t2"/>
</dbReference>
<dbReference type="InterPro" id="IPR007627">
    <property type="entry name" value="RNA_pol_sigma70_r2"/>
</dbReference>
<dbReference type="Gene3D" id="1.10.10.10">
    <property type="entry name" value="Winged helix-like DNA-binding domain superfamily/Winged helix DNA-binding domain"/>
    <property type="match status" value="1"/>
</dbReference>
<keyword evidence="4" id="KW-0804">Transcription</keyword>
<dbReference type="GO" id="GO:0003677">
    <property type="term" value="F:DNA binding"/>
    <property type="evidence" value="ECO:0007669"/>
    <property type="project" value="InterPro"/>
</dbReference>
<dbReference type="OrthoDB" id="9784272at2"/>
<dbReference type="RefSeq" id="WP_015814308.1">
    <property type="nucleotide sequence ID" value="NC_013037.1"/>
</dbReference>
<evidence type="ECO:0000256" key="1">
    <source>
        <dbReference type="ARBA" id="ARBA00010641"/>
    </source>
</evidence>
<keyword evidence="8" id="KW-1185">Reference proteome</keyword>
<dbReference type="HOGENOM" id="CLU_047691_9_3_10"/>
<dbReference type="Proteomes" id="UP000002011">
    <property type="component" value="Chromosome"/>
</dbReference>
<dbReference type="InterPro" id="IPR013325">
    <property type="entry name" value="RNA_pol_sigma_r2"/>
</dbReference>
<dbReference type="EMBL" id="CP001619">
    <property type="protein sequence ID" value="ACT96067.1"/>
    <property type="molecule type" value="Genomic_DNA"/>
</dbReference>
<dbReference type="GO" id="GO:0006352">
    <property type="term" value="P:DNA-templated transcription initiation"/>
    <property type="evidence" value="ECO:0007669"/>
    <property type="project" value="InterPro"/>
</dbReference>
<dbReference type="AlphaFoldDB" id="C6W5X8"/>
<feature type="domain" description="RNA polymerase sigma-70 region 2" evidence="5">
    <location>
        <begin position="28"/>
        <end position="95"/>
    </location>
</feature>
<dbReference type="InterPro" id="IPR039425">
    <property type="entry name" value="RNA_pol_sigma-70-like"/>
</dbReference>
<name>C6W5X8_DYAFD</name>
<dbReference type="InterPro" id="IPR013324">
    <property type="entry name" value="RNA_pol_sigma_r3/r4-like"/>
</dbReference>
<evidence type="ECO:0000259" key="6">
    <source>
        <dbReference type="Pfam" id="PF08281"/>
    </source>
</evidence>
<dbReference type="CDD" id="cd06171">
    <property type="entry name" value="Sigma70_r4"/>
    <property type="match status" value="1"/>
</dbReference>
<dbReference type="InterPro" id="IPR036388">
    <property type="entry name" value="WH-like_DNA-bd_sf"/>
</dbReference>